<accession>A0A6J6HGS5</accession>
<reference evidence="1" key="1">
    <citation type="submission" date="2020-05" db="EMBL/GenBank/DDBJ databases">
        <authorList>
            <person name="Chiriac C."/>
            <person name="Salcher M."/>
            <person name="Ghai R."/>
            <person name="Kavagutti S V."/>
        </authorList>
    </citation>
    <scope>NUCLEOTIDE SEQUENCE</scope>
</reference>
<protein>
    <submittedName>
        <fullName evidence="1">Unannotated protein</fullName>
    </submittedName>
</protein>
<proteinExistence type="predicted"/>
<name>A0A6J6HGS5_9ZZZZ</name>
<gene>
    <name evidence="1" type="ORF">UFOPK1854_00688</name>
</gene>
<organism evidence="1">
    <name type="scientific">freshwater metagenome</name>
    <dbReference type="NCBI Taxonomy" id="449393"/>
    <lineage>
        <taxon>unclassified sequences</taxon>
        <taxon>metagenomes</taxon>
        <taxon>ecological metagenomes</taxon>
    </lineage>
</organism>
<evidence type="ECO:0000313" key="1">
    <source>
        <dbReference type="EMBL" id="CAB4612932.1"/>
    </source>
</evidence>
<sequence length="43" mass="4587">MAPLAVLPNLLPSDLTNNGTVKACAEPPSTFRIKSRPATIFPH</sequence>
<dbReference type="AlphaFoldDB" id="A0A6J6HGS5"/>
<dbReference type="EMBL" id="CAEZUT010000068">
    <property type="protein sequence ID" value="CAB4612932.1"/>
    <property type="molecule type" value="Genomic_DNA"/>
</dbReference>